<dbReference type="InterPro" id="IPR050570">
    <property type="entry name" value="Cell_wall_metabolism_enzyme"/>
</dbReference>
<dbReference type="Proteomes" id="UP000295334">
    <property type="component" value="Unassembled WGS sequence"/>
</dbReference>
<dbReference type="PANTHER" id="PTHR21666:SF270">
    <property type="entry name" value="MUREIN HYDROLASE ACTIVATOR ENVC"/>
    <property type="match status" value="1"/>
</dbReference>
<proteinExistence type="predicted"/>
<dbReference type="CDD" id="cd12797">
    <property type="entry name" value="M23_peptidase"/>
    <property type="match status" value="1"/>
</dbReference>
<accession>A0A4R1BNA9</accession>
<name>A0A4R1BNA9_9BACT</name>
<dbReference type="InterPro" id="IPR011055">
    <property type="entry name" value="Dup_hybrid_motif"/>
</dbReference>
<reference evidence="2 3" key="1">
    <citation type="submission" date="2019-03" db="EMBL/GenBank/DDBJ databases">
        <authorList>
            <person name="Kim M.K.M."/>
        </authorList>
    </citation>
    <scope>NUCLEOTIDE SEQUENCE [LARGE SCALE GENOMIC DNA]</scope>
    <source>
        <strain evidence="2 3">17J68-12</strain>
    </source>
</reference>
<dbReference type="PANTHER" id="PTHR21666">
    <property type="entry name" value="PEPTIDASE-RELATED"/>
    <property type="match status" value="1"/>
</dbReference>
<dbReference type="InterPro" id="IPR016047">
    <property type="entry name" value="M23ase_b-sheet_dom"/>
</dbReference>
<dbReference type="SUPFAM" id="SSF51261">
    <property type="entry name" value="Duplicated hybrid motif"/>
    <property type="match status" value="1"/>
</dbReference>
<organism evidence="2 3">
    <name type="scientific">Flaviaesturariibacter flavus</name>
    <dbReference type="NCBI Taxonomy" id="2502780"/>
    <lineage>
        <taxon>Bacteria</taxon>
        <taxon>Pseudomonadati</taxon>
        <taxon>Bacteroidota</taxon>
        <taxon>Chitinophagia</taxon>
        <taxon>Chitinophagales</taxon>
        <taxon>Chitinophagaceae</taxon>
        <taxon>Flaviaestuariibacter</taxon>
    </lineage>
</organism>
<feature type="domain" description="M23ase beta-sheet core" evidence="1">
    <location>
        <begin position="92"/>
        <end position="190"/>
    </location>
</feature>
<dbReference type="EMBL" id="SJZI01000003">
    <property type="protein sequence ID" value="TCJ18837.1"/>
    <property type="molecule type" value="Genomic_DNA"/>
</dbReference>
<dbReference type="Pfam" id="PF01551">
    <property type="entry name" value="Peptidase_M23"/>
    <property type="match status" value="1"/>
</dbReference>
<evidence type="ECO:0000313" key="2">
    <source>
        <dbReference type="EMBL" id="TCJ18837.1"/>
    </source>
</evidence>
<sequence>MRTEEFLQKLQGQHIEPVVPLAPGDKLLRMNLTAENSALNAETFTSTDRFSAWVEDLLHREGARYGVGGWGEHRTIYARSEKFDTGEEPRRLHLGIDIWGAAGTPVSAPLAGTVHSYAINRAFGDYGGTVILQHNVNGFVFHTLYGHLSHASVAGKTEGAPVAAGAQIATFGIPEENGQWPPHLHFQVIIDMQGHWGDYHGVCRFSQRERWLENCPDPDVLLRMMARAV</sequence>
<dbReference type="GO" id="GO:0004222">
    <property type="term" value="F:metalloendopeptidase activity"/>
    <property type="evidence" value="ECO:0007669"/>
    <property type="project" value="TreeGrafter"/>
</dbReference>
<protein>
    <submittedName>
        <fullName evidence="2">Peptidase M23</fullName>
    </submittedName>
</protein>
<evidence type="ECO:0000313" key="3">
    <source>
        <dbReference type="Proteomes" id="UP000295334"/>
    </source>
</evidence>
<keyword evidence="3" id="KW-1185">Reference proteome</keyword>
<gene>
    <name evidence="2" type="ORF">EPD60_03495</name>
</gene>
<dbReference type="Gene3D" id="2.70.70.10">
    <property type="entry name" value="Glucose Permease (Domain IIA)"/>
    <property type="match status" value="1"/>
</dbReference>
<dbReference type="RefSeq" id="WP_131446895.1">
    <property type="nucleotide sequence ID" value="NZ_SJZI01000003.1"/>
</dbReference>
<dbReference type="OrthoDB" id="9801052at2"/>
<dbReference type="AlphaFoldDB" id="A0A4R1BNA9"/>
<evidence type="ECO:0000259" key="1">
    <source>
        <dbReference type="Pfam" id="PF01551"/>
    </source>
</evidence>
<comment type="caution">
    <text evidence="2">The sequence shown here is derived from an EMBL/GenBank/DDBJ whole genome shotgun (WGS) entry which is preliminary data.</text>
</comment>